<evidence type="ECO:0000313" key="2">
    <source>
        <dbReference type="Proteomes" id="UP000031668"/>
    </source>
</evidence>
<dbReference type="Proteomes" id="UP000031668">
    <property type="component" value="Unassembled WGS sequence"/>
</dbReference>
<evidence type="ECO:0000313" key="1">
    <source>
        <dbReference type="EMBL" id="KII71798.1"/>
    </source>
</evidence>
<reference evidence="1 2" key="1">
    <citation type="journal article" date="2014" name="Genome Biol. Evol.">
        <title>The genome of the myxosporean Thelohanellus kitauei shows adaptations to nutrient acquisition within its fish host.</title>
        <authorList>
            <person name="Yang Y."/>
            <person name="Xiong J."/>
            <person name="Zhou Z."/>
            <person name="Huo F."/>
            <person name="Miao W."/>
            <person name="Ran C."/>
            <person name="Liu Y."/>
            <person name="Zhang J."/>
            <person name="Feng J."/>
            <person name="Wang M."/>
            <person name="Wang M."/>
            <person name="Wang L."/>
            <person name="Yao B."/>
        </authorList>
    </citation>
    <scope>NUCLEOTIDE SEQUENCE [LARGE SCALE GENOMIC DNA]</scope>
    <source>
        <strain evidence="1">Wuqing</strain>
    </source>
</reference>
<comment type="caution">
    <text evidence="1">The sequence shown here is derived from an EMBL/GenBank/DDBJ whole genome shotgun (WGS) entry which is preliminary data.</text>
</comment>
<accession>A0A0C2JQX5</accession>
<protein>
    <submittedName>
        <fullName evidence="1">Uncharacterized protein</fullName>
    </submittedName>
</protein>
<proteinExistence type="predicted"/>
<sequence length="365" mass="42703">MIELKFTNDIPAPPQYLNMEIVDIRIYIAVNDLVISKFELSIMKPNDIRFLLLEGMRMVFDETSKRPIYPIFDVNITLYYDLNVKIYSFYEHRMVGWQIECKPHDPNALIDNPVIIYDDSWQDNDDISTMIELKFVNDVPAPPNFLNMEITAKSYNMTNLALVEQKEYKYNFVMISCQYKQSFTLSYGKSPGVLMVIKPHNISNDYIRVKKFNNVNVTHICLVAHDRQRFIFRLVYDKTSKRPIRPSFEVQIILSNDSNNEGKSFYERRMVGWQIECQPYDRNALIDNPLVIIDDSWQYQNIPTYIKIHYVNKERLNGFYAPSELMPIWGPSHTGISSALPLLLAEDDLPGVPLLYVKNVELAVR</sequence>
<keyword evidence="2" id="KW-1185">Reference proteome</keyword>
<organism evidence="1 2">
    <name type="scientific">Thelohanellus kitauei</name>
    <name type="common">Myxosporean</name>
    <dbReference type="NCBI Taxonomy" id="669202"/>
    <lineage>
        <taxon>Eukaryota</taxon>
        <taxon>Metazoa</taxon>
        <taxon>Cnidaria</taxon>
        <taxon>Myxozoa</taxon>
        <taxon>Myxosporea</taxon>
        <taxon>Bivalvulida</taxon>
        <taxon>Platysporina</taxon>
        <taxon>Myxobolidae</taxon>
        <taxon>Thelohanellus</taxon>
    </lineage>
</organism>
<dbReference type="EMBL" id="JWZT01001610">
    <property type="protein sequence ID" value="KII71798.1"/>
    <property type="molecule type" value="Genomic_DNA"/>
</dbReference>
<dbReference type="AlphaFoldDB" id="A0A0C2JQX5"/>
<name>A0A0C2JQX5_THEKT</name>
<gene>
    <name evidence="1" type="ORF">RF11_01341</name>
</gene>